<feature type="region of interest" description="Disordered" evidence="1">
    <location>
        <begin position="184"/>
        <end position="227"/>
    </location>
</feature>
<proteinExistence type="predicted"/>
<protein>
    <submittedName>
        <fullName evidence="2">Uncharacterized protein</fullName>
    </submittedName>
</protein>
<feature type="compositionally biased region" description="Basic and acidic residues" evidence="1">
    <location>
        <begin position="39"/>
        <end position="53"/>
    </location>
</feature>
<comment type="caution">
    <text evidence="2">The sequence shown here is derived from an EMBL/GenBank/DDBJ whole genome shotgun (WGS) entry which is preliminary data.</text>
</comment>
<name>A0A9D3YM44_DREPO</name>
<evidence type="ECO:0000313" key="3">
    <source>
        <dbReference type="Proteomes" id="UP000828390"/>
    </source>
</evidence>
<organism evidence="2 3">
    <name type="scientific">Dreissena polymorpha</name>
    <name type="common">Zebra mussel</name>
    <name type="synonym">Mytilus polymorpha</name>
    <dbReference type="NCBI Taxonomy" id="45954"/>
    <lineage>
        <taxon>Eukaryota</taxon>
        <taxon>Metazoa</taxon>
        <taxon>Spiralia</taxon>
        <taxon>Lophotrochozoa</taxon>
        <taxon>Mollusca</taxon>
        <taxon>Bivalvia</taxon>
        <taxon>Autobranchia</taxon>
        <taxon>Heteroconchia</taxon>
        <taxon>Euheterodonta</taxon>
        <taxon>Imparidentia</taxon>
        <taxon>Neoheterodontei</taxon>
        <taxon>Myida</taxon>
        <taxon>Dreissenoidea</taxon>
        <taxon>Dreissenidae</taxon>
        <taxon>Dreissena</taxon>
    </lineage>
</organism>
<dbReference type="Proteomes" id="UP000828390">
    <property type="component" value="Unassembled WGS sequence"/>
</dbReference>
<feature type="compositionally biased region" description="Polar residues" evidence="1">
    <location>
        <begin position="184"/>
        <end position="195"/>
    </location>
</feature>
<evidence type="ECO:0000256" key="1">
    <source>
        <dbReference type="SAM" id="MobiDB-lite"/>
    </source>
</evidence>
<feature type="compositionally biased region" description="Basic residues" evidence="1">
    <location>
        <begin position="1"/>
        <end position="12"/>
    </location>
</feature>
<gene>
    <name evidence="2" type="ORF">DPMN_078361</name>
</gene>
<feature type="compositionally biased region" description="Polar residues" evidence="1">
    <location>
        <begin position="26"/>
        <end position="38"/>
    </location>
</feature>
<dbReference type="EMBL" id="JAIWYP010000015">
    <property type="protein sequence ID" value="KAH3703327.1"/>
    <property type="molecule type" value="Genomic_DNA"/>
</dbReference>
<sequence>MKKHHGRQHYPKQRTFLKAEGPPVNSKENVTSGQNETSRYYHDQSVLEDKHVRNKLDIQSQLESKRHSSKKNISVDRTDFEIPRAINYDNSGRQNAESSSGKRLPILSTTYYAQFQRGNGNFVRRGLHASPDRNESGGSLHTTALDIHERNDEQPTMTSLQNNKSIPIEYESASPFPFQKTTISSEELSNRSSETIYRRKNGGNKIQNDQHAMLSESDQSNRRNERRTVGKFKSCLVPDTECTLILPKPHRKQY</sequence>
<keyword evidence="3" id="KW-1185">Reference proteome</keyword>
<dbReference type="AlphaFoldDB" id="A0A9D3YM44"/>
<evidence type="ECO:0000313" key="2">
    <source>
        <dbReference type="EMBL" id="KAH3703327.1"/>
    </source>
</evidence>
<reference evidence="2" key="1">
    <citation type="journal article" date="2019" name="bioRxiv">
        <title>The Genome of the Zebra Mussel, Dreissena polymorpha: A Resource for Invasive Species Research.</title>
        <authorList>
            <person name="McCartney M.A."/>
            <person name="Auch B."/>
            <person name="Kono T."/>
            <person name="Mallez S."/>
            <person name="Zhang Y."/>
            <person name="Obille A."/>
            <person name="Becker A."/>
            <person name="Abrahante J.E."/>
            <person name="Garbe J."/>
            <person name="Badalamenti J.P."/>
            <person name="Herman A."/>
            <person name="Mangelson H."/>
            <person name="Liachko I."/>
            <person name="Sullivan S."/>
            <person name="Sone E.D."/>
            <person name="Koren S."/>
            <person name="Silverstein K.A.T."/>
            <person name="Beckman K.B."/>
            <person name="Gohl D.M."/>
        </authorList>
    </citation>
    <scope>NUCLEOTIDE SEQUENCE</scope>
    <source>
        <strain evidence="2">Duluth1</strain>
        <tissue evidence="2">Whole animal</tissue>
    </source>
</reference>
<feature type="region of interest" description="Disordered" evidence="1">
    <location>
        <begin position="1"/>
        <end position="53"/>
    </location>
</feature>
<reference evidence="2" key="2">
    <citation type="submission" date="2020-11" db="EMBL/GenBank/DDBJ databases">
        <authorList>
            <person name="McCartney M.A."/>
            <person name="Auch B."/>
            <person name="Kono T."/>
            <person name="Mallez S."/>
            <person name="Becker A."/>
            <person name="Gohl D.M."/>
            <person name="Silverstein K.A.T."/>
            <person name="Koren S."/>
            <person name="Bechman K.B."/>
            <person name="Herman A."/>
            <person name="Abrahante J.E."/>
            <person name="Garbe J."/>
        </authorList>
    </citation>
    <scope>NUCLEOTIDE SEQUENCE</scope>
    <source>
        <strain evidence="2">Duluth1</strain>
        <tissue evidence="2">Whole animal</tissue>
    </source>
</reference>
<accession>A0A9D3YM44</accession>